<gene>
    <name evidence="2" type="ORF">FNJ87_01620</name>
</gene>
<dbReference type="Proteomes" id="UP001194729">
    <property type="component" value="Unassembled WGS sequence"/>
</dbReference>
<feature type="non-terminal residue" evidence="2">
    <location>
        <position position="275"/>
    </location>
</feature>
<comment type="caution">
    <text evidence="2">The sequence shown here is derived from an EMBL/GenBank/DDBJ whole genome shotgun (WGS) entry which is preliminary data.</text>
</comment>
<organism evidence="2 3">
    <name type="scientific">Nonlabens mediterrranea</name>
    <dbReference type="NCBI Taxonomy" id="1419947"/>
    <lineage>
        <taxon>Bacteria</taxon>
        <taxon>Pseudomonadati</taxon>
        <taxon>Bacteroidota</taxon>
        <taxon>Flavobacteriia</taxon>
        <taxon>Flavobacteriales</taxon>
        <taxon>Flavobacteriaceae</taxon>
        <taxon>Nonlabens</taxon>
    </lineage>
</organism>
<evidence type="ECO:0000313" key="3">
    <source>
        <dbReference type="Proteomes" id="UP001194729"/>
    </source>
</evidence>
<feature type="region of interest" description="Disordered" evidence="1">
    <location>
        <begin position="1"/>
        <end position="51"/>
    </location>
</feature>
<evidence type="ECO:0000256" key="1">
    <source>
        <dbReference type="SAM" id="MobiDB-lite"/>
    </source>
</evidence>
<accession>A0ABS0A140</accession>
<feature type="non-terminal residue" evidence="2">
    <location>
        <position position="1"/>
    </location>
</feature>
<sequence length="275" mass="28802">DDAVDSTSNDYLDPDGTINNTADLPDADGDVNGGGDVDFRDTESSIDSDGDGIFDEADLDDDNDGILDSVECLTPSTVVGPLNAGNTSFSFTGTGGINDANLDFITINGIQYSEFILPDSYEENFSTTSDNVVYEVLNNVSGQGDGPTGANISNPNWNDIILSSFRDPNFNHFQGLSGAVLDSDFYTLTYDVPVVVSGDSFLLVSERDGNNAFDIQFFDAAGVLIGSTLNVAVTDYINSGLNTSVGQPITIAAFPLSDIAPAGAVIKTIQVSPAA</sequence>
<proteinExistence type="predicted"/>
<evidence type="ECO:0008006" key="4">
    <source>
        <dbReference type="Google" id="ProtNLM"/>
    </source>
</evidence>
<dbReference type="EMBL" id="JADKYU010000084">
    <property type="protein sequence ID" value="MBF4983089.1"/>
    <property type="molecule type" value="Genomic_DNA"/>
</dbReference>
<feature type="compositionally biased region" description="Polar residues" evidence="1">
    <location>
        <begin position="1"/>
        <end position="10"/>
    </location>
</feature>
<protein>
    <recommendedName>
        <fullName evidence="4">Calcium-binding protein</fullName>
    </recommendedName>
</protein>
<keyword evidence="3" id="KW-1185">Reference proteome</keyword>
<name>A0ABS0A140_9FLAO</name>
<reference evidence="2 3" key="1">
    <citation type="submission" date="2020-11" db="EMBL/GenBank/DDBJ databases">
        <title>P. mediterranea TC4 genome.</title>
        <authorList>
            <person name="Molmeret M."/>
        </authorList>
    </citation>
    <scope>NUCLEOTIDE SEQUENCE [LARGE SCALE GENOMIC DNA]</scope>
    <source>
        <strain evidence="2 3">TC4</strain>
    </source>
</reference>
<evidence type="ECO:0000313" key="2">
    <source>
        <dbReference type="EMBL" id="MBF4983089.1"/>
    </source>
</evidence>